<proteinExistence type="predicted"/>
<name>A7GUJ4_BACCN</name>
<organism evidence="1 2">
    <name type="scientific">Bacillus cytotoxicus (strain DSM 22905 / CIP 110041 / 391-98 / NVH 391-98)</name>
    <dbReference type="NCBI Taxonomy" id="315749"/>
    <lineage>
        <taxon>Bacteria</taxon>
        <taxon>Bacillati</taxon>
        <taxon>Bacillota</taxon>
        <taxon>Bacilli</taxon>
        <taxon>Bacillales</taxon>
        <taxon>Bacillaceae</taxon>
        <taxon>Bacillus</taxon>
        <taxon>Bacillus cereus group</taxon>
    </lineage>
</organism>
<accession>A7GUJ4</accession>
<protein>
    <submittedName>
        <fullName evidence="1">Uncharacterized protein</fullName>
    </submittedName>
</protein>
<sequence>MELFVSSHIYDKFDIKDKENRESTYGPNDSFTVVQTEIEDIRGGWIRS</sequence>
<dbReference type="AlphaFoldDB" id="A7GUJ4"/>
<dbReference type="KEGG" id="bcy:Bcer98_3603"/>
<dbReference type="Proteomes" id="UP000002300">
    <property type="component" value="Chromosome"/>
</dbReference>
<gene>
    <name evidence="1" type="ordered locus">Bcer98_3603</name>
</gene>
<dbReference type="STRING" id="315749.Bcer98_3603"/>
<evidence type="ECO:0000313" key="2">
    <source>
        <dbReference type="Proteomes" id="UP000002300"/>
    </source>
</evidence>
<evidence type="ECO:0000313" key="1">
    <source>
        <dbReference type="EMBL" id="ABS23802.1"/>
    </source>
</evidence>
<keyword evidence="2" id="KW-1185">Reference proteome</keyword>
<dbReference type="EMBL" id="CP000764">
    <property type="protein sequence ID" value="ABS23802.1"/>
    <property type="molecule type" value="Genomic_DNA"/>
</dbReference>
<dbReference type="HOGENOM" id="CLU_3149338_0_0_9"/>
<reference evidence="1 2" key="1">
    <citation type="journal article" date="2008" name="Chem. Biol. Interact.">
        <title>Extending the Bacillus cereus group genomics to putative food-borne pathogens of different toxicity.</title>
        <authorList>
            <person name="Lapidus A."/>
            <person name="Goltsman E."/>
            <person name="Auger S."/>
            <person name="Galleron N."/>
            <person name="Segurens B."/>
            <person name="Dossat C."/>
            <person name="Land M.L."/>
            <person name="Broussolle V."/>
            <person name="Brillard J."/>
            <person name="Guinebretiere M.H."/>
            <person name="Sanchis V."/>
            <person name="Nguen-The C."/>
            <person name="Lereclus D."/>
            <person name="Richardson P."/>
            <person name="Wincker P."/>
            <person name="Weissenbach J."/>
            <person name="Ehrlich S.D."/>
            <person name="Sorokin A."/>
        </authorList>
    </citation>
    <scope>NUCLEOTIDE SEQUENCE [LARGE SCALE GENOMIC DNA]</scope>
    <source>
        <strain evidence="2">DSM 22905 / CIP 110041 / 391-98 / NVH 391-98</strain>
    </source>
</reference>